<reference evidence="2 3" key="1">
    <citation type="submission" date="2015-02" db="EMBL/GenBank/DDBJ databases">
        <title>Genome Sequence of Jannaschia aquimarina DSM28248, a member of the Roseobacter clade.</title>
        <authorList>
            <person name="Voget S."/>
            <person name="Daniel R."/>
        </authorList>
    </citation>
    <scope>NUCLEOTIDE SEQUENCE [LARGE SCALE GENOMIC DNA]</scope>
    <source>
        <strain evidence="2 3">GSW-M26</strain>
    </source>
</reference>
<dbReference type="Proteomes" id="UP000032232">
    <property type="component" value="Unassembled WGS sequence"/>
</dbReference>
<keyword evidence="3" id="KW-1185">Reference proteome</keyword>
<dbReference type="InterPro" id="IPR011008">
    <property type="entry name" value="Dimeric_a/b-barrel"/>
</dbReference>
<dbReference type="PANTHER" id="PTHR33336">
    <property type="entry name" value="QUINOL MONOOXYGENASE YGIN-RELATED"/>
    <property type="match status" value="1"/>
</dbReference>
<proteinExistence type="predicted"/>
<evidence type="ECO:0000313" key="2">
    <source>
        <dbReference type="EMBL" id="KIT16164.1"/>
    </source>
</evidence>
<accession>A0A0D1EEP3</accession>
<dbReference type="Gene3D" id="3.30.70.100">
    <property type="match status" value="1"/>
</dbReference>
<dbReference type="STRING" id="935700.jaqu_21260"/>
<name>A0A0D1EEP3_9RHOB</name>
<dbReference type="GO" id="GO:0016491">
    <property type="term" value="F:oxidoreductase activity"/>
    <property type="evidence" value="ECO:0007669"/>
    <property type="project" value="TreeGrafter"/>
</dbReference>
<protein>
    <submittedName>
        <fullName evidence="2">LsrG protein</fullName>
    </submittedName>
</protein>
<dbReference type="InterPro" id="IPR007138">
    <property type="entry name" value="ABM_dom"/>
</dbReference>
<gene>
    <name evidence="2" type="primary">lsrG</name>
    <name evidence="2" type="ORF">jaqu_21260</name>
</gene>
<dbReference type="PANTHER" id="PTHR33336:SF1">
    <property type="entry name" value="(4S)-4-HYDROXY-5-PHOSPHONOOXYPENTANE-2,3-DIONE ISOMERASE"/>
    <property type="match status" value="1"/>
</dbReference>
<dbReference type="PROSITE" id="PS51725">
    <property type="entry name" value="ABM"/>
    <property type="match status" value="1"/>
</dbReference>
<comment type="caution">
    <text evidence="2">The sequence shown here is derived from an EMBL/GenBank/DDBJ whole genome shotgun (WGS) entry which is preliminary data.</text>
</comment>
<dbReference type="AlphaFoldDB" id="A0A0D1EEP3"/>
<dbReference type="GO" id="GO:0005829">
    <property type="term" value="C:cytosol"/>
    <property type="evidence" value="ECO:0007669"/>
    <property type="project" value="TreeGrafter"/>
</dbReference>
<dbReference type="EMBL" id="JYFE01000040">
    <property type="protein sequence ID" value="KIT16164.1"/>
    <property type="molecule type" value="Genomic_DNA"/>
</dbReference>
<dbReference type="RefSeq" id="WP_043918938.1">
    <property type="nucleotide sequence ID" value="NZ_FZPF01000013.1"/>
</dbReference>
<feature type="domain" description="ABM" evidence="1">
    <location>
        <begin position="2"/>
        <end position="91"/>
    </location>
</feature>
<organism evidence="2 3">
    <name type="scientific">Jannaschia aquimarina</name>
    <dbReference type="NCBI Taxonomy" id="935700"/>
    <lineage>
        <taxon>Bacteria</taxon>
        <taxon>Pseudomonadati</taxon>
        <taxon>Pseudomonadota</taxon>
        <taxon>Alphaproteobacteria</taxon>
        <taxon>Rhodobacterales</taxon>
        <taxon>Roseobacteraceae</taxon>
        <taxon>Jannaschia</taxon>
    </lineage>
</organism>
<dbReference type="SUPFAM" id="SSF54909">
    <property type="entry name" value="Dimeric alpha+beta barrel"/>
    <property type="match status" value="1"/>
</dbReference>
<evidence type="ECO:0000313" key="3">
    <source>
        <dbReference type="Proteomes" id="UP000032232"/>
    </source>
</evidence>
<dbReference type="Pfam" id="PF03992">
    <property type="entry name" value="ABM"/>
    <property type="match status" value="1"/>
</dbReference>
<dbReference type="InterPro" id="IPR050744">
    <property type="entry name" value="AI-2_Isomerase_LsrG"/>
</dbReference>
<evidence type="ECO:0000259" key="1">
    <source>
        <dbReference type="PROSITE" id="PS51725"/>
    </source>
</evidence>
<dbReference type="PATRIC" id="fig|935700.4.peg.2192"/>
<dbReference type="OrthoDB" id="9812754at2"/>
<sequence length="96" mass="10602">MFAVTVTITVHPGRAPDVLPAMMENARASLRDEPGCHRFDVLTDPARPDDVFLYELYADAAAFDAHRQMPHYKLFDAAVAPMIASKAVSTWARVEG</sequence>